<dbReference type="EMBL" id="JBHRZH010000013">
    <property type="protein sequence ID" value="MFC3762337.1"/>
    <property type="molecule type" value="Genomic_DNA"/>
</dbReference>
<name>A0ABV7YBP0_9ACTN</name>
<dbReference type="PANTHER" id="PTHR43877:SF2">
    <property type="entry name" value="AMINOALKYLPHOSPHONATE N-ACETYLTRANSFERASE-RELATED"/>
    <property type="match status" value="1"/>
</dbReference>
<evidence type="ECO:0000313" key="4">
    <source>
        <dbReference type="EMBL" id="MFC3762337.1"/>
    </source>
</evidence>
<accession>A0ABV7YBP0</accession>
<reference evidence="5" key="1">
    <citation type="journal article" date="2019" name="Int. J. Syst. Evol. Microbiol.">
        <title>The Global Catalogue of Microorganisms (GCM) 10K type strain sequencing project: providing services to taxonomists for standard genome sequencing and annotation.</title>
        <authorList>
            <consortium name="The Broad Institute Genomics Platform"/>
            <consortium name="The Broad Institute Genome Sequencing Center for Infectious Disease"/>
            <person name="Wu L."/>
            <person name="Ma J."/>
        </authorList>
    </citation>
    <scope>NUCLEOTIDE SEQUENCE [LARGE SCALE GENOMIC DNA]</scope>
    <source>
        <strain evidence="5">CGMCC 4.7241</strain>
    </source>
</reference>
<gene>
    <name evidence="4" type="ORF">ACFOUW_15960</name>
</gene>
<keyword evidence="5" id="KW-1185">Reference proteome</keyword>
<evidence type="ECO:0000313" key="5">
    <source>
        <dbReference type="Proteomes" id="UP001595699"/>
    </source>
</evidence>
<dbReference type="RefSeq" id="WP_205117877.1">
    <property type="nucleotide sequence ID" value="NZ_JAFBCM010000001.1"/>
</dbReference>
<dbReference type="Pfam" id="PF00583">
    <property type="entry name" value="Acetyltransf_1"/>
    <property type="match status" value="1"/>
</dbReference>
<keyword evidence="2 4" id="KW-0012">Acyltransferase</keyword>
<sequence length="212" mass="23366">MEIRTFAESDRPLMMELAAEAGKDALTGSLWGDPESEAAVYLTPYYTLEPESFFVAVVNGSLAGYLAGSLGTAVPSEEKRMDAVIREYRLMSRKESRGFFMRAMFDSVSSTLLRRPTAGELEDPRWPAHLHLNVVPSARGTGAAAGLMEAWFARLRAEGSTGCYLQTLVENVRAVRFFTKMGFTPHGDAPFVPGIRGPKGEKLHQQTMVWSP</sequence>
<evidence type="ECO:0000259" key="3">
    <source>
        <dbReference type="PROSITE" id="PS51186"/>
    </source>
</evidence>
<evidence type="ECO:0000256" key="2">
    <source>
        <dbReference type="ARBA" id="ARBA00023315"/>
    </source>
</evidence>
<dbReference type="EC" id="2.3.1.-" evidence="4"/>
<dbReference type="SUPFAM" id="SSF55729">
    <property type="entry name" value="Acyl-CoA N-acyltransferases (Nat)"/>
    <property type="match status" value="1"/>
</dbReference>
<dbReference type="InterPro" id="IPR050832">
    <property type="entry name" value="Bact_Acetyltransf"/>
</dbReference>
<dbReference type="PROSITE" id="PS51186">
    <property type="entry name" value="GNAT"/>
    <property type="match status" value="1"/>
</dbReference>
<feature type="domain" description="N-acetyltransferase" evidence="3">
    <location>
        <begin position="1"/>
        <end position="209"/>
    </location>
</feature>
<dbReference type="Gene3D" id="3.40.630.30">
    <property type="match status" value="1"/>
</dbReference>
<dbReference type="InterPro" id="IPR000182">
    <property type="entry name" value="GNAT_dom"/>
</dbReference>
<comment type="caution">
    <text evidence="4">The sequence shown here is derived from an EMBL/GenBank/DDBJ whole genome shotgun (WGS) entry which is preliminary data.</text>
</comment>
<proteinExistence type="predicted"/>
<keyword evidence="1 4" id="KW-0808">Transferase</keyword>
<dbReference type="PANTHER" id="PTHR43877">
    <property type="entry name" value="AMINOALKYLPHOSPHONATE N-ACETYLTRANSFERASE-RELATED-RELATED"/>
    <property type="match status" value="1"/>
</dbReference>
<evidence type="ECO:0000256" key="1">
    <source>
        <dbReference type="ARBA" id="ARBA00022679"/>
    </source>
</evidence>
<dbReference type="GO" id="GO:0016746">
    <property type="term" value="F:acyltransferase activity"/>
    <property type="evidence" value="ECO:0007669"/>
    <property type="project" value="UniProtKB-KW"/>
</dbReference>
<protein>
    <submittedName>
        <fullName evidence="4">GNAT family N-acetyltransferase</fullName>
        <ecNumber evidence="4">2.3.1.-</ecNumber>
    </submittedName>
</protein>
<dbReference type="Proteomes" id="UP001595699">
    <property type="component" value="Unassembled WGS sequence"/>
</dbReference>
<organism evidence="4 5">
    <name type="scientific">Tenggerimyces flavus</name>
    <dbReference type="NCBI Taxonomy" id="1708749"/>
    <lineage>
        <taxon>Bacteria</taxon>
        <taxon>Bacillati</taxon>
        <taxon>Actinomycetota</taxon>
        <taxon>Actinomycetes</taxon>
        <taxon>Propionibacteriales</taxon>
        <taxon>Nocardioidaceae</taxon>
        <taxon>Tenggerimyces</taxon>
    </lineage>
</organism>
<dbReference type="InterPro" id="IPR016181">
    <property type="entry name" value="Acyl_CoA_acyltransferase"/>
</dbReference>